<dbReference type="EMBL" id="FNAN01000019">
    <property type="protein sequence ID" value="SDG49898.1"/>
    <property type="molecule type" value="Genomic_DNA"/>
</dbReference>
<dbReference type="Proteomes" id="UP000198748">
    <property type="component" value="Unassembled WGS sequence"/>
</dbReference>
<evidence type="ECO:0000313" key="2">
    <source>
        <dbReference type="EMBL" id="SDG49898.1"/>
    </source>
</evidence>
<organism evidence="2 3">
    <name type="scientific">Dyadobacter soli</name>
    <dbReference type="NCBI Taxonomy" id="659014"/>
    <lineage>
        <taxon>Bacteria</taxon>
        <taxon>Pseudomonadati</taxon>
        <taxon>Bacteroidota</taxon>
        <taxon>Cytophagia</taxon>
        <taxon>Cytophagales</taxon>
        <taxon>Spirosomataceae</taxon>
        <taxon>Dyadobacter</taxon>
    </lineage>
</organism>
<dbReference type="STRING" id="659014.SAMN04487996_11977"/>
<proteinExistence type="predicted"/>
<sequence>MTFTQKLTNCKNLLLLTGALMMFVAVSCAPKYDPKPAPTRALPELTTGIATFKGDAIDNFYLNFTSLGNVAIEEYGIVYAFLPDTTAVDLVIGGAYPTAKFTEAPKLGANSKTFNIGLQAGTHTLSYRAYAKVAGGEVRYASNRVNKTF</sequence>
<dbReference type="PROSITE" id="PS51257">
    <property type="entry name" value="PROKAR_LIPOPROTEIN"/>
    <property type="match status" value="1"/>
</dbReference>
<dbReference type="RefSeq" id="WP_090156272.1">
    <property type="nucleotide sequence ID" value="NZ_FNAN01000019.1"/>
</dbReference>
<evidence type="ECO:0000313" key="3">
    <source>
        <dbReference type="Proteomes" id="UP000198748"/>
    </source>
</evidence>
<keyword evidence="3" id="KW-1185">Reference proteome</keyword>
<feature type="signal peptide" evidence="1">
    <location>
        <begin position="1"/>
        <end position="28"/>
    </location>
</feature>
<protein>
    <submittedName>
        <fullName evidence="2">Uncharacterized protein</fullName>
    </submittedName>
</protein>
<name>A0A1G7URC3_9BACT</name>
<gene>
    <name evidence="2" type="ORF">SAMN04487996_11977</name>
</gene>
<dbReference type="OrthoDB" id="965539at2"/>
<keyword evidence="1" id="KW-0732">Signal</keyword>
<dbReference type="AlphaFoldDB" id="A0A1G7URC3"/>
<accession>A0A1G7URC3</accession>
<reference evidence="3" key="1">
    <citation type="submission" date="2016-10" db="EMBL/GenBank/DDBJ databases">
        <authorList>
            <person name="Varghese N."/>
            <person name="Submissions S."/>
        </authorList>
    </citation>
    <scope>NUCLEOTIDE SEQUENCE [LARGE SCALE GENOMIC DNA]</scope>
    <source>
        <strain evidence="3">DSM 25329</strain>
    </source>
</reference>
<evidence type="ECO:0000256" key="1">
    <source>
        <dbReference type="SAM" id="SignalP"/>
    </source>
</evidence>
<feature type="chain" id="PRO_5011672509" evidence="1">
    <location>
        <begin position="29"/>
        <end position="149"/>
    </location>
</feature>